<protein>
    <submittedName>
        <fullName evidence="7">O-acetylserine/cysteine efflux transporter</fullName>
    </submittedName>
</protein>
<keyword evidence="3 5" id="KW-1133">Transmembrane helix</keyword>
<name>A0A2T6AU17_9RHOB</name>
<gene>
    <name evidence="7" type="ORF">C8N34_11365</name>
</gene>
<feature type="domain" description="EamA" evidence="6">
    <location>
        <begin position="103"/>
        <end position="240"/>
    </location>
</feature>
<feature type="transmembrane region" description="Helical" evidence="5">
    <location>
        <begin position="198"/>
        <end position="217"/>
    </location>
</feature>
<feature type="transmembrane region" description="Helical" evidence="5">
    <location>
        <begin position="102"/>
        <end position="121"/>
    </location>
</feature>
<dbReference type="Gene3D" id="1.10.3730.20">
    <property type="match status" value="1"/>
</dbReference>
<feature type="transmembrane region" description="Helical" evidence="5">
    <location>
        <begin position="168"/>
        <end position="189"/>
    </location>
</feature>
<dbReference type="InterPro" id="IPR037185">
    <property type="entry name" value="EmrE-like"/>
</dbReference>
<dbReference type="GO" id="GO:0016020">
    <property type="term" value="C:membrane"/>
    <property type="evidence" value="ECO:0007669"/>
    <property type="project" value="UniProtKB-SubCell"/>
</dbReference>
<keyword evidence="8" id="KW-1185">Reference proteome</keyword>
<feature type="transmembrane region" description="Helical" evidence="5">
    <location>
        <begin position="50"/>
        <end position="70"/>
    </location>
</feature>
<evidence type="ECO:0000313" key="7">
    <source>
        <dbReference type="EMBL" id="PTX47309.1"/>
    </source>
</evidence>
<dbReference type="InterPro" id="IPR000620">
    <property type="entry name" value="EamA_dom"/>
</dbReference>
<evidence type="ECO:0000256" key="4">
    <source>
        <dbReference type="ARBA" id="ARBA00023136"/>
    </source>
</evidence>
<accession>A0A2T6AU17</accession>
<dbReference type="InterPro" id="IPR050638">
    <property type="entry name" value="AA-Vitamin_Transporters"/>
</dbReference>
<proteinExistence type="predicted"/>
<feature type="domain" description="EamA" evidence="6">
    <location>
        <begin position="10"/>
        <end position="93"/>
    </location>
</feature>
<dbReference type="AlphaFoldDB" id="A0A2T6AU17"/>
<feature type="transmembrane region" description="Helical" evidence="5">
    <location>
        <begin position="77"/>
        <end position="96"/>
    </location>
</feature>
<evidence type="ECO:0000256" key="2">
    <source>
        <dbReference type="ARBA" id="ARBA00022692"/>
    </source>
</evidence>
<keyword evidence="2 5" id="KW-0812">Transmembrane</keyword>
<dbReference type="Proteomes" id="UP000244224">
    <property type="component" value="Unassembled WGS sequence"/>
</dbReference>
<organism evidence="7 8">
    <name type="scientific">Gemmobacter caeni</name>
    <dbReference type="NCBI Taxonomy" id="589035"/>
    <lineage>
        <taxon>Bacteria</taxon>
        <taxon>Pseudomonadati</taxon>
        <taxon>Pseudomonadota</taxon>
        <taxon>Alphaproteobacteria</taxon>
        <taxon>Rhodobacterales</taxon>
        <taxon>Paracoccaceae</taxon>
        <taxon>Gemmobacter</taxon>
    </lineage>
</organism>
<dbReference type="EMBL" id="QBKP01000013">
    <property type="protein sequence ID" value="PTX47309.1"/>
    <property type="molecule type" value="Genomic_DNA"/>
</dbReference>
<keyword evidence="4 5" id="KW-0472">Membrane</keyword>
<dbReference type="Pfam" id="PF00892">
    <property type="entry name" value="EamA"/>
    <property type="match status" value="2"/>
</dbReference>
<evidence type="ECO:0000256" key="3">
    <source>
        <dbReference type="ARBA" id="ARBA00022989"/>
    </source>
</evidence>
<feature type="transmembrane region" description="Helical" evidence="5">
    <location>
        <begin position="133"/>
        <end position="152"/>
    </location>
</feature>
<evidence type="ECO:0000313" key="8">
    <source>
        <dbReference type="Proteomes" id="UP000244224"/>
    </source>
</evidence>
<dbReference type="PANTHER" id="PTHR32322:SF9">
    <property type="entry name" value="AMINO-ACID METABOLITE EFFLUX PUMP-RELATED"/>
    <property type="match status" value="1"/>
</dbReference>
<dbReference type="SUPFAM" id="SSF103481">
    <property type="entry name" value="Multidrug resistance efflux transporter EmrE"/>
    <property type="match status" value="2"/>
</dbReference>
<dbReference type="PANTHER" id="PTHR32322">
    <property type="entry name" value="INNER MEMBRANE TRANSPORTER"/>
    <property type="match status" value="1"/>
</dbReference>
<evidence type="ECO:0000256" key="1">
    <source>
        <dbReference type="ARBA" id="ARBA00004141"/>
    </source>
</evidence>
<reference evidence="7 8" key="1">
    <citation type="submission" date="2018-04" db="EMBL/GenBank/DDBJ databases">
        <title>Genomic Encyclopedia of Archaeal and Bacterial Type Strains, Phase II (KMG-II): from individual species to whole genera.</title>
        <authorList>
            <person name="Goeker M."/>
        </authorList>
    </citation>
    <scope>NUCLEOTIDE SEQUENCE [LARGE SCALE GENOMIC DNA]</scope>
    <source>
        <strain evidence="7 8">DSM 21823</strain>
    </source>
</reference>
<evidence type="ECO:0000259" key="6">
    <source>
        <dbReference type="Pfam" id="PF00892"/>
    </source>
</evidence>
<evidence type="ECO:0000256" key="5">
    <source>
        <dbReference type="SAM" id="Phobius"/>
    </source>
</evidence>
<feature type="transmembrane region" description="Helical" evidence="5">
    <location>
        <begin position="21"/>
        <end position="44"/>
    </location>
</feature>
<sequence length="260" mass="27754">MMYAIAGTTLFRPGSPILTPWRWLILISVLGCGLQSALIFSGVALVDTSLANLVVQAQVPFAIIAASLFGLEKLSPFRMIGVAVSILGIAVVLGSPGSGSSLSGLLLILSGTASWGLGQALIRRYSRDDTRQLIGVTSLMATPQLLIVSFAVERNHLHLLATGSAYEWFGVALLGFGSFVAAYLIWYWLLERNRMDQVAPFALLMPLLGMFIGVTFFDETLTSGFLMGSILVLFGLVITLIPTARPILGTSDSQSETPAT</sequence>
<comment type="caution">
    <text evidence="7">The sequence shown here is derived from an EMBL/GenBank/DDBJ whole genome shotgun (WGS) entry which is preliminary data.</text>
</comment>
<comment type="subcellular location">
    <subcellularLocation>
        <location evidence="1">Membrane</location>
        <topology evidence="1">Multi-pass membrane protein</topology>
    </subcellularLocation>
</comment>
<feature type="transmembrane region" description="Helical" evidence="5">
    <location>
        <begin position="223"/>
        <end position="241"/>
    </location>
</feature>